<dbReference type="PRINTS" id="PR00501">
    <property type="entry name" value="KELCHREPEAT"/>
</dbReference>
<organism evidence="5 6">
    <name type="scientific">Oedothorax gibbosus</name>
    <dbReference type="NCBI Taxonomy" id="931172"/>
    <lineage>
        <taxon>Eukaryota</taxon>
        <taxon>Metazoa</taxon>
        <taxon>Ecdysozoa</taxon>
        <taxon>Arthropoda</taxon>
        <taxon>Chelicerata</taxon>
        <taxon>Arachnida</taxon>
        <taxon>Araneae</taxon>
        <taxon>Araneomorphae</taxon>
        <taxon>Entelegynae</taxon>
        <taxon>Araneoidea</taxon>
        <taxon>Linyphiidae</taxon>
        <taxon>Erigoninae</taxon>
        <taxon>Oedothorax</taxon>
    </lineage>
</organism>
<proteinExistence type="predicted"/>
<evidence type="ECO:0000259" key="4">
    <source>
        <dbReference type="PROSITE" id="PS50097"/>
    </source>
</evidence>
<comment type="caution">
    <text evidence="5">The sequence shown here is derived from an EMBL/GenBank/DDBJ whole genome shotgun (WGS) entry which is preliminary data.</text>
</comment>
<feature type="region of interest" description="Disordered" evidence="3">
    <location>
        <begin position="373"/>
        <end position="411"/>
    </location>
</feature>
<dbReference type="InterPro" id="IPR006652">
    <property type="entry name" value="Kelch_1"/>
</dbReference>
<dbReference type="Gene3D" id="1.25.40.420">
    <property type="match status" value="1"/>
</dbReference>
<evidence type="ECO:0000313" key="6">
    <source>
        <dbReference type="Proteomes" id="UP000827092"/>
    </source>
</evidence>
<feature type="compositionally biased region" description="Basic and acidic residues" evidence="3">
    <location>
        <begin position="494"/>
        <end position="528"/>
    </location>
</feature>
<keyword evidence="2" id="KW-0677">Repeat</keyword>
<name>A0AAV6VNC7_9ARAC</name>
<dbReference type="GO" id="GO:0003779">
    <property type="term" value="F:actin binding"/>
    <property type="evidence" value="ECO:0007669"/>
    <property type="project" value="UniProtKB-KW"/>
</dbReference>
<dbReference type="InterPro" id="IPR000210">
    <property type="entry name" value="BTB/POZ_dom"/>
</dbReference>
<dbReference type="PANTHER" id="PTHR45632">
    <property type="entry name" value="LD33804P"/>
    <property type="match status" value="1"/>
</dbReference>
<feature type="region of interest" description="Disordered" evidence="3">
    <location>
        <begin position="494"/>
        <end position="539"/>
    </location>
</feature>
<protein>
    <recommendedName>
        <fullName evidence="4">BTB domain-containing protein</fullName>
    </recommendedName>
</protein>
<dbReference type="Pfam" id="PF00651">
    <property type="entry name" value="BTB"/>
    <property type="match status" value="1"/>
</dbReference>
<keyword evidence="1" id="KW-0880">Kelch repeat</keyword>
<dbReference type="InterPro" id="IPR011498">
    <property type="entry name" value="Kelch_2"/>
</dbReference>
<keyword evidence="6" id="KW-1185">Reference proteome</keyword>
<dbReference type="EMBL" id="JAFNEN010000052">
    <property type="protein sequence ID" value="KAG8197646.1"/>
    <property type="molecule type" value="Genomic_DNA"/>
</dbReference>
<feature type="region of interest" description="Disordered" evidence="3">
    <location>
        <begin position="424"/>
        <end position="475"/>
    </location>
</feature>
<dbReference type="SMART" id="SM00875">
    <property type="entry name" value="BACK"/>
    <property type="match status" value="1"/>
</dbReference>
<dbReference type="InterPro" id="IPR011705">
    <property type="entry name" value="BACK"/>
</dbReference>
<dbReference type="SMART" id="SM00225">
    <property type="entry name" value="BTB"/>
    <property type="match status" value="1"/>
</dbReference>
<dbReference type="Pfam" id="PF07646">
    <property type="entry name" value="Kelch_2"/>
    <property type="match status" value="1"/>
</dbReference>
<evidence type="ECO:0000256" key="3">
    <source>
        <dbReference type="SAM" id="MobiDB-lite"/>
    </source>
</evidence>
<dbReference type="PROSITE" id="PS50097">
    <property type="entry name" value="BTB"/>
    <property type="match status" value="1"/>
</dbReference>
<evidence type="ECO:0000313" key="5">
    <source>
        <dbReference type="EMBL" id="KAG8197646.1"/>
    </source>
</evidence>
<accession>A0AAV6VNC7</accession>
<feature type="domain" description="BTB" evidence="4">
    <location>
        <begin position="65"/>
        <end position="132"/>
    </location>
</feature>
<feature type="compositionally biased region" description="Basic and acidic residues" evidence="3">
    <location>
        <begin position="432"/>
        <end position="448"/>
    </location>
</feature>
<dbReference type="SUPFAM" id="SSF117281">
    <property type="entry name" value="Kelch motif"/>
    <property type="match status" value="1"/>
</dbReference>
<dbReference type="InterPro" id="IPR011333">
    <property type="entry name" value="SKP1/BTB/POZ_sf"/>
</dbReference>
<dbReference type="CDD" id="cd18186">
    <property type="entry name" value="BTB_POZ_ZBTB_KLHL-like"/>
    <property type="match status" value="1"/>
</dbReference>
<evidence type="ECO:0000256" key="1">
    <source>
        <dbReference type="ARBA" id="ARBA00022441"/>
    </source>
</evidence>
<feature type="compositionally biased region" description="Basic and acidic residues" evidence="3">
    <location>
        <begin position="393"/>
        <end position="403"/>
    </location>
</feature>
<dbReference type="Gene3D" id="3.30.710.10">
    <property type="entry name" value="Potassium Channel Kv1.1, Chain A"/>
    <property type="match status" value="1"/>
</dbReference>
<feature type="compositionally biased region" description="Basic and acidic residues" evidence="3">
    <location>
        <begin position="1"/>
        <end position="10"/>
    </location>
</feature>
<dbReference type="SUPFAM" id="SSF54695">
    <property type="entry name" value="POZ domain"/>
    <property type="match status" value="1"/>
</dbReference>
<feature type="region of interest" description="Disordered" evidence="3">
    <location>
        <begin position="1"/>
        <end position="23"/>
    </location>
</feature>
<evidence type="ECO:0000256" key="2">
    <source>
        <dbReference type="ARBA" id="ARBA00022737"/>
    </source>
</evidence>
<dbReference type="Proteomes" id="UP000827092">
    <property type="component" value="Unassembled WGS sequence"/>
</dbReference>
<dbReference type="PANTHER" id="PTHR45632:SF3">
    <property type="entry name" value="KELCH-LIKE PROTEIN 32"/>
    <property type="match status" value="1"/>
</dbReference>
<sequence length="876" mass="98619">MLNSKSDIRSRSSSPIPPSLEKNDVVADIISPPTLARHQTVVEEDEHHTRLGEHAAVLWKFNKMTDITVKLNEEKYPAHKTVLSCYSRYFKEELLKSDKNVSVINLQLEGVTNEAFSVLLRYMYTADLELNCQNLGDVYTAARKLRMDEAIDACTKIVEGKDRHEVHSVYVFVTAKKLGLQEKASSALRSMCRRFEHIAGTQEFLDLTCEQVMEYLSQDELATRSEVVVYLSALKWLSVRYLDREQDCVRVVACVRFPMMNLNEVLACHTPPLLPGIVELPAIKNMLLTATCFIASKTINQEKLFQRYNCPERTYLLKRETISLWDPSIFDPDCHALYAKGVAASTIQARFRDYKTNKAKKQAAEVIQKAYRHLSHGHDPNHPYSSSEDDEFEKVSEDIDAGDRNSSGIIAPLAEKIRSTVTGLFGSSSQPRESDEKEIERPNVSEKRKMPRPRGKPSSSEILAKPSTRRRKSNWEIPYEHTSIVVDLEEHDSNDKNDFKKVSSRSVIEEERSHQWKDSDKTSEDQNISKKHRNKEVEKSVAELAKSVYDKSEDTYGAIVISGGFDGDAEDSADSEKVLLSYKPATSEWHKLGEMYKPRHHHRLVYLTGFLYCIGGCNPERTRRKEKMVPLKSCYSFDLSTRTWAKIPDMRHCRVHHATAVLNGKIYVVGGKDEDDCMLSSVEVYDPESNSWTELYDPLDSPTIGTGVCSRDGKLWVIGGMSQDSKGKIAVLRSIKCYDPETHEWSSDVSPLPSPRAFVGAAVCGGRVYVVGGSSHAGPSLPTGEMSSSDDVFFYDDNTQEWAEGTPLKSPRHFVGAVVVYKSLFVLGGLTSFNNEALDEILIYNEENESWVLSSHIPVSLCGFAAVAVPKQSLGY</sequence>
<dbReference type="Gene3D" id="2.120.10.80">
    <property type="entry name" value="Kelch-type beta propeller"/>
    <property type="match status" value="2"/>
</dbReference>
<dbReference type="AlphaFoldDB" id="A0AAV6VNC7"/>
<gene>
    <name evidence="5" type="ORF">JTE90_001576</name>
</gene>
<dbReference type="Pfam" id="PF07707">
    <property type="entry name" value="BACK"/>
    <property type="match status" value="1"/>
</dbReference>
<dbReference type="Pfam" id="PF24681">
    <property type="entry name" value="Kelch_KLHDC2_KLHL20_DRC7"/>
    <property type="match status" value="1"/>
</dbReference>
<dbReference type="InterPro" id="IPR015915">
    <property type="entry name" value="Kelch-typ_b-propeller"/>
</dbReference>
<reference evidence="5 6" key="1">
    <citation type="journal article" date="2022" name="Nat. Ecol. Evol.">
        <title>A masculinizing supergene underlies an exaggerated male reproductive morph in a spider.</title>
        <authorList>
            <person name="Hendrickx F."/>
            <person name="De Corte Z."/>
            <person name="Sonet G."/>
            <person name="Van Belleghem S.M."/>
            <person name="Kostlbacher S."/>
            <person name="Vangestel C."/>
        </authorList>
    </citation>
    <scope>NUCLEOTIDE SEQUENCE [LARGE SCALE GENOMIC DNA]</scope>
    <source>
        <strain evidence="5">W744_W776</strain>
    </source>
</reference>
<dbReference type="SMART" id="SM00612">
    <property type="entry name" value="Kelch"/>
    <property type="match status" value="6"/>
</dbReference>